<reference evidence="2" key="1">
    <citation type="submission" date="2020-07" db="EMBL/GenBank/DDBJ databases">
        <title>Description of Mycobacterium gordonae subsp. intergordonae subsp.nov. and Mycobacterium gordonae subsp. gordonae subsp. nov.</title>
        <authorList>
            <person name="Yu X."/>
        </authorList>
    </citation>
    <scope>NUCLEOTIDE SEQUENCE [LARGE SCALE GENOMIC DNA]</scope>
    <source>
        <strain evidence="2">24</strain>
    </source>
</reference>
<dbReference type="RefSeq" id="WP_180915964.1">
    <property type="nucleotide sequence ID" value="NZ_CP059165.1"/>
</dbReference>
<proteinExistence type="predicted"/>
<reference evidence="2" key="3">
    <citation type="submission" date="2023-07" db="EMBL/GenBank/DDBJ databases">
        <title>Description of Mycobacterium gordonae subsp. intergordonae subsp.nov. and Mycobacterium gordonae subsp. gordonae subsp. nov.</title>
        <authorList>
            <person name="Huang H."/>
        </authorList>
    </citation>
    <scope>NUCLEOTIDE SEQUENCE [LARGE SCALE GENOMIC DNA]</scope>
    <source>
        <strain evidence="2">24</strain>
    </source>
</reference>
<accession>A0A7D6DZK9</accession>
<dbReference type="InterPro" id="IPR010451">
    <property type="entry name" value="Acetoacetate_decarboxylase"/>
</dbReference>
<sequence>MSEATLSARATRLPSFAAEPVLLEGATIYSVMFEVDPAAVDDLLPPALHPSLPPTATIMAYQCPKSPWGAFQLVQLRLGCRAAHRLRSFVVSAVVDNADAAEALERGWGYPCRPGTVNLRRRFDEIALIVTESEQVTLDVRLLDPVPVGPGDVIFDPNLHTVDSPRGLRLLQVEPVIVPEKAERGEPRMRAFDAAAWGERGVLPIFRVSGSLVAADITLPKLVYALYWDTSPIRGVDKIDE</sequence>
<reference evidence="1 2" key="2">
    <citation type="submission" date="2020-07" db="EMBL/GenBank/DDBJ databases">
        <authorList>
            <person name="Yu X."/>
        </authorList>
    </citation>
    <scope>NUCLEOTIDE SEQUENCE [LARGE SCALE GENOMIC DNA]</scope>
    <source>
        <strain evidence="2">24</strain>
    </source>
</reference>
<dbReference type="AlphaFoldDB" id="A0A7D6DZK9"/>
<evidence type="ECO:0000313" key="2">
    <source>
        <dbReference type="Proteomes" id="UP000510682"/>
    </source>
</evidence>
<name>A0A7D6DZK9_9MYCO</name>
<dbReference type="EMBL" id="CP059165">
    <property type="protein sequence ID" value="QLL07390.1"/>
    <property type="molecule type" value="Genomic_DNA"/>
</dbReference>
<protein>
    <submittedName>
        <fullName evidence="1">Acetoacetate decarboxylase family protein</fullName>
    </submittedName>
</protein>
<dbReference type="InterPro" id="IPR023375">
    <property type="entry name" value="ADC_dom_sf"/>
</dbReference>
<organism evidence="1 2">
    <name type="scientific">Mycobacterium vicinigordonae</name>
    <dbReference type="NCBI Taxonomy" id="1719132"/>
    <lineage>
        <taxon>Bacteria</taxon>
        <taxon>Bacillati</taxon>
        <taxon>Actinomycetota</taxon>
        <taxon>Actinomycetes</taxon>
        <taxon>Mycobacteriales</taxon>
        <taxon>Mycobacteriaceae</taxon>
        <taxon>Mycobacterium</taxon>
    </lineage>
</organism>
<evidence type="ECO:0000313" key="1">
    <source>
        <dbReference type="EMBL" id="QLL07390.1"/>
    </source>
</evidence>
<gene>
    <name evidence="1" type="ORF">H0P51_27780</name>
</gene>
<dbReference type="SUPFAM" id="SSF160104">
    <property type="entry name" value="Acetoacetate decarboxylase-like"/>
    <property type="match status" value="1"/>
</dbReference>
<dbReference type="GO" id="GO:0016829">
    <property type="term" value="F:lyase activity"/>
    <property type="evidence" value="ECO:0007669"/>
    <property type="project" value="InterPro"/>
</dbReference>
<dbReference type="Gene3D" id="2.40.400.10">
    <property type="entry name" value="Acetoacetate decarboxylase-like"/>
    <property type="match status" value="1"/>
</dbReference>
<keyword evidence="2" id="KW-1185">Reference proteome</keyword>
<dbReference type="KEGG" id="mgor:H0P51_27780"/>
<dbReference type="Pfam" id="PF06314">
    <property type="entry name" value="ADC"/>
    <property type="match status" value="1"/>
</dbReference>
<dbReference type="Proteomes" id="UP000510682">
    <property type="component" value="Chromosome"/>
</dbReference>